<dbReference type="Pfam" id="PF01323">
    <property type="entry name" value="DSBA"/>
    <property type="match status" value="1"/>
</dbReference>
<evidence type="ECO:0000256" key="1">
    <source>
        <dbReference type="SAM" id="MobiDB-lite"/>
    </source>
</evidence>
<evidence type="ECO:0000313" key="3">
    <source>
        <dbReference type="EMBL" id="SES48288.1"/>
    </source>
</evidence>
<evidence type="ECO:0000313" key="4">
    <source>
        <dbReference type="Proteomes" id="UP000199019"/>
    </source>
</evidence>
<dbReference type="Gene3D" id="3.40.30.10">
    <property type="entry name" value="Glutaredoxin"/>
    <property type="match status" value="1"/>
</dbReference>
<keyword evidence="4" id="KW-1185">Reference proteome</keyword>
<dbReference type="AlphaFoldDB" id="A0A1H9XQ36"/>
<evidence type="ECO:0000259" key="2">
    <source>
        <dbReference type="Pfam" id="PF01323"/>
    </source>
</evidence>
<proteinExistence type="predicted"/>
<dbReference type="STRING" id="587636.SAMN05216199_0085"/>
<feature type="domain" description="DSBA-like thioredoxin" evidence="2">
    <location>
        <begin position="95"/>
        <end position="261"/>
    </location>
</feature>
<dbReference type="Proteomes" id="UP000199019">
    <property type="component" value="Unassembled WGS sequence"/>
</dbReference>
<dbReference type="EMBL" id="FOHB01000010">
    <property type="protein sequence ID" value="SES48288.1"/>
    <property type="molecule type" value="Genomic_DNA"/>
</dbReference>
<organism evidence="3 4">
    <name type="scientific">Pedococcus cremeus</name>
    <dbReference type="NCBI Taxonomy" id="587636"/>
    <lineage>
        <taxon>Bacteria</taxon>
        <taxon>Bacillati</taxon>
        <taxon>Actinomycetota</taxon>
        <taxon>Actinomycetes</taxon>
        <taxon>Micrococcales</taxon>
        <taxon>Intrasporangiaceae</taxon>
        <taxon>Pedococcus</taxon>
    </lineage>
</organism>
<feature type="compositionally biased region" description="Polar residues" evidence="1">
    <location>
        <begin position="14"/>
        <end position="35"/>
    </location>
</feature>
<name>A0A1H9XQ36_9MICO</name>
<reference evidence="4" key="1">
    <citation type="submission" date="2016-10" db="EMBL/GenBank/DDBJ databases">
        <authorList>
            <person name="Varghese N."/>
            <person name="Submissions S."/>
        </authorList>
    </citation>
    <scope>NUCLEOTIDE SEQUENCE [LARGE SCALE GENOMIC DNA]</scope>
    <source>
        <strain evidence="4">CGMCC 1.6963</strain>
    </source>
</reference>
<dbReference type="InterPro" id="IPR001853">
    <property type="entry name" value="DSBA-like_thioredoxin_dom"/>
</dbReference>
<sequence>MNASCRHPSHRSLTHTATSHHSEPSNHTSGYTAPSSHRDRGQSPSLSSWCAHDSRSLHRGASSAEPWRLRLGSAFRATGAVAHQSERPLLVYLHDPYCPWSYGYLPSVRTLLGHIGHEADLEVVNIGLFHGESVAAAATPMEAVRRSTGAKFGPGYELTLHDAALSLDSRLAAAAVIGLTSAAPRRELEVLEALQRAFFWDGRSLSDPSTVRDVADELGLDGPAVELFAGSSRAAELADEDIRLAHDLGARRGPMLLVSHGHQLDELEGPGTSGEQLLDEYQSVLASR</sequence>
<dbReference type="GO" id="GO:0016491">
    <property type="term" value="F:oxidoreductase activity"/>
    <property type="evidence" value="ECO:0007669"/>
    <property type="project" value="InterPro"/>
</dbReference>
<gene>
    <name evidence="3" type="ORF">SAMN05216199_0085</name>
</gene>
<feature type="region of interest" description="Disordered" evidence="1">
    <location>
        <begin position="1"/>
        <end position="49"/>
    </location>
</feature>
<protein>
    <recommendedName>
        <fullName evidence="2">DSBA-like thioredoxin domain-containing protein</fullName>
    </recommendedName>
</protein>
<dbReference type="InterPro" id="IPR036249">
    <property type="entry name" value="Thioredoxin-like_sf"/>
</dbReference>
<accession>A0A1H9XQ36</accession>
<dbReference type="SUPFAM" id="SSF52833">
    <property type="entry name" value="Thioredoxin-like"/>
    <property type="match status" value="1"/>
</dbReference>